<comment type="similarity">
    <text evidence="1 7">Belongs to the Lgt family.</text>
</comment>
<evidence type="ECO:0000313" key="8">
    <source>
        <dbReference type="EMBL" id="KEC54663.1"/>
    </source>
</evidence>
<dbReference type="Pfam" id="PF01790">
    <property type="entry name" value="LGT"/>
    <property type="match status" value="1"/>
</dbReference>
<accession>A0A067WCY3</accession>
<dbReference type="EMBL" id="AHPL01000010">
    <property type="protein sequence ID" value="KEC54663.1"/>
    <property type="molecule type" value="Genomic_DNA"/>
</dbReference>
<keyword evidence="5 7" id="KW-1133">Transmembrane helix</keyword>
<comment type="catalytic activity">
    <reaction evidence="7">
        <text>L-cysteinyl-[prolipoprotein] + a 1,2-diacyl-sn-glycero-3-phospho-(1'-sn-glycerol) = an S-1,2-diacyl-sn-glyceryl-L-cysteinyl-[prolipoprotein] + sn-glycerol 1-phosphate + H(+)</text>
        <dbReference type="Rhea" id="RHEA:56712"/>
        <dbReference type="Rhea" id="RHEA-COMP:14679"/>
        <dbReference type="Rhea" id="RHEA-COMP:14680"/>
        <dbReference type="ChEBI" id="CHEBI:15378"/>
        <dbReference type="ChEBI" id="CHEBI:29950"/>
        <dbReference type="ChEBI" id="CHEBI:57685"/>
        <dbReference type="ChEBI" id="CHEBI:64716"/>
        <dbReference type="ChEBI" id="CHEBI:140658"/>
        <dbReference type="EC" id="2.5.1.145"/>
    </reaction>
</comment>
<feature type="transmembrane region" description="Helical" evidence="7">
    <location>
        <begin position="157"/>
        <end position="174"/>
    </location>
</feature>
<proteinExistence type="inferred from homology"/>
<feature type="transmembrane region" description="Helical" evidence="7">
    <location>
        <begin position="117"/>
        <end position="137"/>
    </location>
</feature>
<keyword evidence="8" id="KW-0449">Lipoprotein</keyword>
<dbReference type="HAMAP" id="MF_01147">
    <property type="entry name" value="Lgt"/>
    <property type="match status" value="1"/>
</dbReference>
<dbReference type="PANTHER" id="PTHR30589">
    <property type="entry name" value="PROLIPOPROTEIN DIACYLGLYCERYL TRANSFERASE"/>
    <property type="match status" value="1"/>
</dbReference>
<dbReference type="STRING" id="1134510.O9A_01277"/>
<gene>
    <name evidence="7" type="primary">lgt</name>
    <name evidence="8" type="ORF">O9A_01277</name>
</gene>
<dbReference type="eggNOG" id="COG0682">
    <property type="taxonomic scope" value="Bacteria"/>
</dbReference>
<organism evidence="8 9">
    <name type="scientific">Bartonella koehlerae C-29</name>
    <dbReference type="NCBI Taxonomy" id="1134510"/>
    <lineage>
        <taxon>Bacteria</taxon>
        <taxon>Pseudomonadati</taxon>
        <taxon>Pseudomonadota</taxon>
        <taxon>Alphaproteobacteria</taxon>
        <taxon>Hyphomicrobiales</taxon>
        <taxon>Bartonellaceae</taxon>
        <taxon>Bartonella</taxon>
    </lineage>
</organism>
<dbReference type="GO" id="GO:0042158">
    <property type="term" value="P:lipoprotein biosynthetic process"/>
    <property type="evidence" value="ECO:0007669"/>
    <property type="project" value="UniProtKB-UniRule"/>
</dbReference>
<keyword evidence="6 7" id="KW-0472">Membrane</keyword>
<dbReference type="PANTHER" id="PTHR30589:SF0">
    <property type="entry name" value="PHOSPHATIDYLGLYCEROL--PROLIPOPROTEIN DIACYLGLYCERYL TRANSFERASE"/>
    <property type="match status" value="1"/>
</dbReference>
<protein>
    <recommendedName>
        <fullName evidence="7">Phosphatidylglycerol--prolipoprotein diacylglyceryl transferase</fullName>
        <ecNumber evidence="7">2.5.1.145</ecNumber>
    </recommendedName>
</protein>
<evidence type="ECO:0000256" key="4">
    <source>
        <dbReference type="ARBA" id="ARBA00022692"/>
    </source>
</evidence>
<dbReference type="PATRIC" id="fig|1134510.3.peg.1436"/>
<dbReference type="GO" id="GO:0008961">
    <property type="term" value="F:phosphatidylglycerol-prolipoprotein diacylglyceryl transferase activity"/>
    <property type="evidence" value="ECO:0007669"/>
    <property type="project" value="UniProtKB-UniRule"/>
</dbReference>
<sequence>MSFLHSFYCYGFYSYKLVETYHSPDLTIVCSSVIPDHHITLNIKFPLMNDFSCPAIAFPPFLNPVIIHLGPIALHWYGLGYVVGILFAWWYAQKLLKKRSLWDANHPPMDKEKIGDFVVWSAISVVVGGRLGQVLVWNPIYYFSYPTTIIAVWDGGMSFHGGLIGIIIAMIWFARKNNINIRTMFDIIATGAPIGIGIVRICNFINQELWGNVTTHPWAVCFPLDPYYLPRHPSQLYEAFMEGFLLFAILFILTFSFKALRRPGTVSGTFIIGYAIARSISEIYRAPQEDPEWFSTIFHSTGFTYGMALSLPMLFLGFYLLFQAFKHESTQNDHP</sequence>
<evidence type="ECO:0000256" key="5">
    <source>
        <dbReference type="ARBA" id="ARBA00022989"/>
    </source>
</evidence>
<feature type="binding site" evidence="7">
    <location>
        <position position="200"/>
    </location>
    <ligand>
        <name>a 1,2-diacyl-sn-glycero-3-phospho-(1'-sn-glycerol)</name>
        <dbReference type="ChEBI" id="CHEBI:64716"/>
    </ligand>
</feature>
<feature type="transmembrane region" description="Helical" evidence="7">
    <location>
        <begin position="239"/>
        <end position="257"/>
    </location>
</feature>
<name>A0A067WCY3_9HYPH</name>
<dbReference type="GO" id="GO:0005886">
    <property type="term" value="C:plasma membrane"/>
    <property type="evidence" value="ECO:0007669"/>
    <property type="project" value="UniProtKB-SubCell"/>
</dbReference>
<keyword evidence="2 7" id="KW-1003">Cell membrane</keyword>
<feature type="transmembrane region" description="Helical" evidence="7">
    <location>
        <begin position="303"/>
        <end position="322"/>
    </location>
</feature>
<dbReference type="HOGENOM" id="CLU_013386_1_0_5"/>
<dbReference type="AlphaFoldDB" id="A0A067WCY3"/>
<evidence type="ECO:0000256" key="2">
    <source>
        <dbReference type="ARBA" id="ARBA00022475"/>
    </source>
</evidence>
<dbReference type="UniPathway" id="UPA00664"/>
<evidence type="ECO:0000256" key="3">
    <source>
        <dbReference type="ARBA" id="ARBA00022679"/>
    </source>
</evidence>
<feature type="transmembrane region" description="Helical" evidence="7">
    <location>
        <begin position="74"/>
        <end position="92"/>
    </location>
</feature>
<evidence type="ECO:0000256" key="1">
    <source>
        <dbReference type="ARBA" id="ARBA00007150"/>
    </source>
</evidence>
<dbReference type="Proteomes" id="UP000027015">
    <property type="component" value="Unassembled WGS sequence"/>
</dbReference>
<comment type="pathway">
    <text evidence="7">Protein modification; lipoprotein biosynthesis (diacylglyceryl transfer).</text>
</comment>
<dbReference type="InterPro" id="IPR001640">
    <property type="entry name" value="Lgt"/>
</dbReference>
<comment type="subcellular location">
    <subcellularLocation>
        <location evidence="7">Cell membrane</location>
        <topology evidence="7">Multi-pass membrane protein</topology>
    </subcellularLocation>
</comment>
<evidence type="ECO:0000256" key="7">
    <source>
        <dbReference type="HAMAP-Rule" id="MF_01147"/>
    </source>
</evidence>
<keyword evidence="3 7" id="KW-0808">Transferase</keyword>
<dbReference type="NCBIfam" id="TIGR00544">
    <property type="entry name" value="lgt"/>
    <property type="match status" value="1"/>
</dbReference>
<evidence type="ECO:0000256" key="6">
    <source>
        <dbReference type="ARBA" id="ARBA00023136"/>
    </source>
</evidence>
<keyword evidence="4 7" id="KW-0812">Transmembrane</keyword>
<comment type="caution">
    <text evidence="8">The sequence shown here is derived from an EMBL/GenBank/DDBJ whole genome shotgun (WGS) entry which is preliminary data.</text>
</comment>
<keyword evidence="9" id="KW-1185">Reference proteome</keyword>
<dbReference type="EC" id="2.5.1.145" evidence="7"/>
<reference evidence="8 9" key="1">
    <citation type="submission" date="2012-04" db="EMBL/GenBank/DDBJ databases">
        <title>The Genome Sequence of Bartonella koehlerae C-29.</title>
        <authorList>
            <consortium name="The Broad Institute Genome Sequencing Platform"/>
            <consortium name="The Broad Institute Genome Sequencing Center for Infectious Disease"/>
            <person name="Feldgarden M."/>
            <person name="Kirby J."/>
            <person name="Kosoy M."/>
            <person name="Birtles R."/>
            <person name="Probert W.S."/>
            <person name="Chiaraviglio L."/>
            <person name="Walker B."/>
            <person name="Young S.K."/>
            <person name="Zeng Q."/>
            <person name="Gargeya S."/>
            <person name="Fitzgerald M."/>
            <person name="Haas B."/>
            <person name="Abouelleil A."/>
            <person name="Alvarado L."/>
            <person name="Arachchi H.M."/>
            <person name="Berlin A.M."/>
            <person name="Chapman S.B."/>
            <person name="Goldberg J."/>
            <person name="Griggs A."/>
            <person name="Gujja S."/>
            <person name="Hansen M."/>
            <person name="Howarth C."/>
            <person name="Imamovic A."/>
            <person name="Larimer J."/>
            <person name="McCowen C."/>
            <person name="Montmayeur A."/>
            <person name="Murphy C."/>
            <person name="Neiman D."/>
            <person name="Pearson M."/>
            <person name="Priest M."/>
            <person name="Roberts A."/>
            <person name="Saif S."/>
            <person name="Shea T."/>
            <person name="Sisk P."/>
            <person name="Sykes S."/>
            <person name="Wortman J."/>
            <person name="Nusbaum C."/>
            <person name="Birren B."/>
        </authorList>
    </citation>
    <scope>NUCLEOTIDE SEQUENCE [LARGE SCALE GENOMIC DNA]</scope>
    <source>
        <strain evidence="8 9">C-29</strain>
    </source>
</reference>
<evidence type="ECO:0000313" key="9">
    <source>
        <dbReference type="Proteomes" id="UP000027015"/>
    </source>
</evidence>
<comment type="function">
    <text evidence="7">Catalyzes the transfer of the diacylglyceryl group from phosphatidylglycerol to the sulfhydryl group of the N-terminal cysteine of a prolipoprotein, the first step in the formation of mature lipoproteins.</text>
</comment>